<dbReference type="InParanoid" id="A0A3R7FEJ2"/>
<dbReference type="EMBL" id="NIRI02000013">
    <property type="protein sequence ID" value="KAG5453071.1"/>
    <property type="molecule type" value="Genomic_DNA"/>
</dbReference>
<reference evidence="1 2" key="2">
    <citation type="journal article" date="2021" name="Genomics">
        <title>High-quality reference genome for Clonorchis sinensis.</title>
        <authorList>
            <person name="Young N.D."/>
            <person name="Stroehlein A.J."/>
            <person name="Kinkar L."/>
            <person name="Wang T."/>
            <person name="Sohn W.M."/>
            <person name="Chang B.C.H."/>
            <person name="Kaur P."/>
            <person name="Weisz D."/>
            <person name="Dudchenko O."/>
            <person name="Aiden E.L."/>
            <person name="Korhonen P.K."/>
            <person name="Gasser R.B."/>
        </authorList>
    </citation>
    <scope>NUCLEOTIDE SEQUENCE [LARGE SCALE GENOMIC DNA]</scope>
    <source>
        <strain evidence="1">Cs-k2</strain>
    </source>
</reference>
<organism evidence="1 2">
    <name type="scientific">Clonorchis sinensis</name>
    <name type="common">Chinese liver fluke</name>
    <dbReference type="NCBI Taxonomy" id="79923"/>
    <lineage>
        <taxon>Eukaryota</taxon>
        <taxon>Metazoa</taxon>
        <taxon>Spiralia</taxon>
        <taxon>Lophotrochozoa</taxon>
        <taxon>Platyhelminthes</taxon>
        <taxon>Trematoda</taxon>
        <taxon>Digenea</taxon>
        <taxon>Opisthorchiida</taxon>
        <taxon>Opisthorchiata</taxon>
        <taxon>Opisthorchiidae</taxon>
        <taxon>Clonorchis</taxon>
    </lineage>
</organism>
<evidence type="ECO:0000313" key="1">
    <source>
        <dbReference type="EMBL" id="KAG5453071.1"/>
    </source>
</evidence>
<evidence type="ECO:0000313" key="2">
    <source>
        <dbReference type="Proteomes" id="UP000286415"/>
    </source>
</evidence>
<proteinExistence type="predicted"/>
<protein>
    <submittedName>
        <fullName evidence="1">Uncharacterized protein</fullName>
    </submittedName>
</protein>
<comment type="caution">
    <text evidence="1">The sequence shown here is derived from an EMBL/GenBank/DDBJ whole genome shotgun (WGS) entry which is preliminary data.</text>
</comment>
<sequence length="159" mass="18299">MGICTPDLLNRFPDDAKIVQQMRACFDRTDNAMRQLMVQEMLLWFGQIRSGLPVHLAARMIRVHVDRHHSRHADAQLWWRNHKQDRSYPPKRNASSCDESKLATADDEILVWKHACKVQEPKKGQTMLNALQGAVSASAVKTRTSGTKCPSYWVWCEIQ</sequence>
<accession>A0A3R7FEJ2</accession>
<dbReference type="Proteomes" id="UP000286415">
    <property type="component" value="Unassembled WGS sequence"/>
</dbReference>
<gene>
    <name evidence="1" type="ORF">CSKR_106237</name>
</gene>
<name>A0A3R7FEJ2_CLOSI</name>
<reference evidence="1 2" key="1">
    <citation type="journal article" date="2018" name="Biotechnol. Adv.">
        <title>Improved genomic resources and new bioinformatic workflow for the carcinogenic parasite Clonorchis sinensis: Biotechnological implications.</title>
        <authorList>
            <person name="Wang D."/>
            <person name="Korhonen P.K."/>
            <person name="Gasser R.B."/>
            <person name="Young N.D."/>
        </authorList>
    </citation>
    <scope>NUCLEOTIDE SEQUENCE [LARGE SCALE GENOMIC DNA]</scope>
    <source>
        <strain evidence="1">Cs-k2</strain>
    </source>
</reference>
<dbReference type="AlphaFoldDB" id="A0A3R7FEJ2"/>
<keyword evidence="2" id="KW-1185">Reference proteome</keyword>